<dbReference type="AlphaFoldDB" id="A0A7C4XBL7"/>
<protein>
    <submittedName>
        <fullName evidence="2">Amidohydrolase</fullName>
    </submittedName>
</protein>
<accession>A0A7C4XBL7</accession>
<organism evidence="2">
    <name type="scientific">candidate division WOR-3 bacterium</name>
    <dbReference type="NCBI Taxonomy" id="2052148"/>
    <lineage>
        <taxon>Bacteria</taxon>
        <taxon>Bacteria division WOR-3</taxon>
    </lineage>
</organism>
<dbReference type="PANTHER" id="PTHR22642">
    <property type="entry name" value="IMIDAZOLONEPROPIONASE"/>
    <property type="match status" value="1"/>
</dbReference>
<evidence type="ECO:0000313" key="2">
    <source>
        <dbReference type="EMBL" id="HGV98174.1"/>
    </source>
</evidence>
<reference evidence="2" key="1">
    <citation type="journal article" date="2020" name="mSystems">
        <title>Genome- and Community-Level Interaction Insights into Carbon Utilization and Element Cycling Functions of Hydrothermarchaeota in Hydrothermal Sediment.</title>
        <authorList>
            <person name="Zhou Z."/>
            <person name="Liu Y."/>
            <person name="Xu W."/>
            <person name="Pan J."/>
            <person name="Luo Z.H."/>
            <person name="Li M."/>
        </authorList>
    </citation>
    <scope>NUCLEOTIDE SEQUENCE [LARGE SCALE GENOMIC DNA]</scope>
    <source>
        <strain evidence="2">SpSt-774</strain>
    </source>
</reference>
<proteinExistence type="predicted"/>
<dbReference type="Gene3D" id="3.10.310.70">
    <property type="match status" value="1"/>
</dbReference>
<dbReference type="CDD" id="cd01300">
    <property type="entry name" value="YtcJ_like"/>
    <property type="match status" value="1"/>
</dbReference>
<keyword evidence="2" id="KW-0378">Hydrolase</keyword>
<dbReference type="GO" id="GO:0016810">
    <property type="term" value="F:hydrolase activity, acting on carbon-nitrogen (but not peptide) bonds"/>
    <property type="evidence" value="ECO:0007669"/>
    <property type="project" value="InterPro"/>
</dbReference>
<dbReference type="SUPFAM" id="SSF51338">
    <property type="entry name" value="Composite domain of metallo-dependent hydrolases"/>
    <property type="match status" value="1"/>
</dbReference>
<dbReference type="PANTHER" id="PTHR22642:SF2">
    <property type="entry name" value="PROTEIN LONG AFTER FAR-RED 3"/>
    <property type="match status" value="1"/>
</dbReference>
<dbReference type="SUPFAM" id="SSF51556">
    <property type="entry name" value="Metallo-dependent hydrolases"/>
    <property type="match status" value="1"/>
</dbReference>
<name>A0A7C4XBL7_UNCW3</name>
<dbReference type="Gene3D" id="3.20.20.140">
    <property type="entry name" value="Metal-dependent hydrolases"/>
    <property type="match status" value="1"/>
</dbReference>
<dbReference type="Pfam" id="PF07969">
    <property type="entry name" value="Amidohydro_3"/>
    <property type="match status" value="1"/>
</dbReference>
<dbReference type="InterPro" id="IPR033932">
    <property type="entry name" value="YtcJ-like"/>
</dbReference>
<dbReference type="Gene3D" id="2.30.40.10">
    <property type="entry name" value="Urease, subunit C, domain 1"/>
    <property type="match status" value="1"/>
</dbReference>
<gene>
    <name evidence="2" type="ORF">ENV60_07755</name>
</gene>
<feature type="domain" description="Amidohydrolase 3" evidence="1">
    <location>
        <begin position="50"/>
        <end position="491"/>
    </location>
</feature>
<evidence type="ECO:0000259" key="1">
    <source>
        <dbReference type="Pfam" id="PF07969"/>
    </source>
</evidence>
<comment type="caution">
    <text evidence="2">The sequence shown here is derived from an EMBL/GenBank/DDBJ whole genome shotgun (WGS) entry which is preliminary data.</text>
</comment>
<dbReference type="EMBL" id="DTGZ01000144">
    <property type="protein sequence ID" value="HGV98174.1"/>
    <property type="molecule type" value="Genomic_DNA"/>
</dbReference>
<dbReference type="InterPro" id="IPR032466">
    <property type="entry name" value="Metal_Hydrolase"/>
</dbReference>
<dbReference type="InterPro" id="IPR011059">
    <property type="entry name" value="Metal-dep_hydrolase_composite"/>
</dbReference>
<sequence length="494" mass="56898">MTPLLFLHNLKVVDLNKKETRRGGILINRDRILKIIPEDKIKKFFNLPKIDLQGNFVLPGFTDSHTHLLSIGIERQRIDLSNCRSIKECLEMLRAGEFNEQIWGVNWDESKWKEGRWEGINRKVLDRITKKKPIIMRRVCGHFAICNTFALKSIPKSYRLIDWENGYLYEDSALYLNQIFPPSEEMYEKAIEIGINEALNLGITSIHEITDKTGFGIYQKYQERLKLRVSLYLTNFIEEAINSNLQSNFGNEFLKFSGIKFFMDGSIGARTAAIKRPYRKTNNYGKLLIAESGIIEIIKKAENNSLQLMLHSIGDRATEIVLRAFQKTGLKKNPMRHRLEHIEILTEDQIKKIAQLGLIASMQPNFLQWQSPGGMYEKNLGARYKKMNCFKKLTEYGVRIVFGSDCMPLGPLNGIKLVLNHPNPEVRLSPAEALKFYTQSPHLATFDEREKGAINHNKLADLVVVDKNPLIMENLKKLNIKMVFVGGRIVFKKD</sequence>
<dbReference type="InterPro" id="IPR013108">
    <property type="entry name" value="Amidohydro_3"/>
</dbReference>